<feature type="transmembrane region" description="Helical" evidence="8">
    <location>
        <begin position="273"/>
        <end position="294"/>
    </location>
</feature>
<feature type="transmembrane region" description="Helical" evidence="8">
    <location>
        <begin position="336"/>
        <end position="358"/>
    </location>
</feature>
<feature type="transmembrane region" description="Helical" evidence="8">
    <location>
        <begin position="76"/>
        <end position="100"/>
    </location>
</feature>
<reference evidence="9 10" key="1">
    <citation type="submission" date="2019-08" db="EMBL/GenBank/DDBJ databases">
        <title>Genome sequencing of Paenibacillus faecis DSM 23593(T).</title>
        <authorList>
            <person name="Kook J.-K."/>
            <person name="Park S.-N."/>
            <person name="Lim Y.K."/>
        </authorList>
    </citation>
    <scope>NUCLEOTIDE SEQUENCE [LARGE SCALE GENOMIC DNA]</scope>
    <source>
        <strain evidence="9 10">DSM 23593</strain>
    </source>
</reference>
<evidence type="ECO:0000256" key="1">
    <source>
        <dbReference type="ARBA" id="ARBA00004141"/>
    </source>
</evidence>
<evidence type="ECO:0000256" key="6">
    <source>
        <dbReference type="ARBA" id="ARBA00022989"/>
    </source>
</evidence>
<feature type="transmembrane region" description="Helical" evidence="8">
    <location>
        <begin position="220"/>
        <end position="244"/>
    </location>
</feature>
<dbReference type="EMBL" id="VSDO01000001">
    <property type="protein sequence ID" value="TYA14448.1"/>
    <property type="molecule type" value="Genomic_DNA"/>
</dbReference>
<dbReference type="RefSeq" id="WP_148450018.1">
    <property type="nucleotide sequence ID" value="NZ_VSDO01000001.1"/>
</dbReference>
<feature type="transmembrane region" description="Helical" evidence="8">
    <location>
        <begin position="12"/>
        <end position="31"/>
    </location>
</feature>
<accession>A0A5D0CXI0</accession>
<organism evidence="9 10">
    <name type="scientific">Paenibacillus faecis</name>
    <dbReference type="NCBI Taxonomy" id="862114"/>
    <lineage>
        <taxon>Bacteria</taxon>
        <taxon>Bacillati</taxon>
        <taxon>Bacillota</taxon>
        <taxon>Bacilli</taxon>
        <taxon>Bacillales</taxon>
        <taxon>Paenibacillaceae</taxon>
        <taxon>Paenibacillus</taxon>
    </lineage>
</organism>
<keyword evidence="10" id="KW-1185">Reference proteome</keyword>
<keyword evidence="4" id="KW-0309">Germination</keyword>
<dbReference type="NCBIfam" id="TIGR00912">
    <property type="entry name" value="2A0309"/>
    <property type="match status" value="1"/>
</dbReference>
<proteinExistence type="inferred from homology"/>
<evidence type="ECO:0000256" key="8">
    <source>
        <dbReference type="SAM" id="Phobius"/>
    </source>
</evidence>
<evidence type="ECO:0000313" key="9">
    <source>
        <dbReference type="EMBL" id="TYA14448.1"/>
    </source>
</evidence>
<dbReference type="Proteomes" id="UP000325218">
    <property type="component" value="Unassembled WGS sequence"/>
</dbReference>
<comment type="subcellular location">
    <subcellularLocation>
        <location evidence="1">Membrane</location>
        <topology evidence="1">Multi-pass membrane protein</topology>
    </subcellularLocation>
</comment>
<feature type="transmembrane region" description="Helical" evidence="8">
    <location>
        <begin position="306"/>
        <end position="324"/>
    </location>
</feature>
<dbReference type="GO" id="GO:0009847">
    <property type="term" value="P:spore germination"/>
    <property type="evidence" value="ECO:0007669"/>
    <property type="project" value="InterPro"/>
</dbReference>
<evidence type="ECO:0000256" key="3">
    <source>
        <dbReference type="ARBA" id="ARBA00022448"/>
    </source>
</evidence>
<keyword evidence="6 8" id="KW-1133">Transmembrane helix</keyword>
<feature type="transmembrane region" description="Helical" evidence="8">
    <location>
        <begin position="190"/>
        <end position="208"/>
    </location>
</feature>
<evidence type="ECO:0000256" key="2">
    <source>
        <dbReference type="ARBA" id="ARBA00007998"/>
    </source>
</evidence>
<feature type="transmembrane region" description="Helical" evidence="8">
    <location>
        <begin position="150"/>
        <end position="170"/>
    </location>
</feature>
<sequence>MFLRKDDKITTTQAAIFLTDTVLGAGILTLPRSVLEAAETPDVWLSVLLGGAIILLLMLVMVKLSQRFPGKTVYEYSRSIVGTIPGAFLCLLLILYFIIVGGFEIRVLAEVAMLYLLEGTPIWAILIPFIWTGAYLACGGINSIARVFQIVFPISLFFLILSYAMSIRVFEPNHLRPLLGGGVMPVIQGLKSTILVFTGCEVIMVLIAHMQHPERAVKAVFAGIGIPIMLYLFTIVMVIGGMSVDAVLRSTWPTIDLLRSFEVTGLFFERLEFPFLVIWMMQMFCNFTSFYFSASLGVSQIFRIRFGPVLFALMPVIFISAMIPKRINDVFQLGGAIGYIGIFFFALLPALLSAIYWIRKKGLRQDV</sequence>
<dbReference type="OrthoDB" id="2716906at2"/>
<dbReference type="Gene3D" id="1.20.1740.10">
    <property type="entry name" value="Amino acid/polyamine transporter I"/>
    <property type="match status" value="1"/>
</dbReference>
<dbReference type="Pfam" id="PF03845">
    <property type="entry name" value="Spore_permease"/>
    <property type="match status" value="1"/>
</dbReference>
<evidence type="ECO:0000256" key="4">
    <source>
        <dbReference type="ARBA" id="ARBA00022544"/>
    </source>
</evidence>
<protein>
    <submittedName>
        <fullName evidence="9">GerAB/ArcD/ProY family transporter</fullName>
    </submittedName>
</protein>
<evidence type="ECO:0000256" key="7">
    <source>
        <dbReference type="ARBA" id="ARBA00023136"/>
    </source>
</evidence>
<keyword evidence="7 8" id="KW-0472">Membrane</keyword>
<dbReference type="PANTHER" id="PTHR34975">
    <property type="entry name" value="SPORE GERMINATION PROTEIN A2"/>
    <property type="match status" value="1"/>
</dbReference>
<feature type="transmembrane region" description="Helical" evidence="8">
    <location>
        <begin position="43"/>
        <end position="64"/>
    </location>
</feature>
<keyword evidence="5 8" id="KW-0812">Transmembrane</keyword>
<dbReference type="InterPro" id="IPR004761">
    <property type="entry name" value="Spore_GerAB"/>
</dbReference>
<name>A0A5D0CXI0_9BACL</name>
<comment type="similarity">
    <text evidence="2">Belongs to the amino acid-polyamine-organocation (APC) superfamily. Spore germination protein (SGP) (TC 2.A.3.9) family.</text>
</comment>
<dbReference type="PANTHER" id="PTHR34975:SF2">
    <property type="entry name" value="SPORE GERMINATION PROTEIN A2"/>
    <property type="match status" value="1"/>
</dbReference>
<gene>
    <name evidence="9" type="ORF">FRY98_01805</name>
</gene>
<keyword evidence="3" id="KW-0813">Transport</keyword>
<comment type="caution">
    <text evidence="9">The sequence shown here is derived from an EMBL/GenBank/DDBJ whole genome shotgun (WGS) entry which is preliminary data.</text>
</comment>
<feature type="transmembrane region" description="Helical" evidence="8">
    <location>
        <begin position="120"/>
        <end position="138"/>
    </location>
</feature>
<evidence type="ECO:0000313" key="10">
    <source>
        <dbReference type="Proteomes" id="UP000325218"/>
    </source>
</evidence>
<dbReference type="AlphaFoldDB" id="A0A5D0CXI0"/>
<evidence type="ECO:0000256" key="5">
    <source>
        <dbReference type="ARBA" id="ARBA00022692"/>
    </source>
</evidence>
<dbReference type="GO" id="GO:0016020">
    <property type="term" value="C:membrane"/>
    <property type="evidence" value="ECO:0007669"/>
    <property type="project" value="UniProtKB-SubCell"/>
</dbReference>